<name>A0A5E4MZM8_9HEMI</name>
<keyword evidence="3" id="KW-1185">Reference proteome</keyword>
<accession>A0A5E4MZM8</accession>
<gene>
    <name evidence="2" type="ORF">CINCED_3A004622</name>
</gene>
<reference evidence="2 3" key="1">
    <citation type="submission" date="2019-08" db="EMBL/GenBank/DDBJ databases">
        <authorList>
            <person name="Alioto T."/>
            <person name="Alioto T."/>
            <person name="Gomez Garrido J."/>
        </authorList>
    </citation>
    <scope>NUCLEOTIDE SEQUENCE [LARGE SCALE GENOMIC DNA]</scope>
</reference>
<proteinExistence type="predicted"/>
<evidence type="ECO:0000313" key="2">
    <source>
        <dbReference type="EMBL" id="VVC35785.1"/>
    </source>
</evidence>
<sequence>MDEDEQYFSDTSDSSSYSTGYSAHITYSREVQANALIIRCTITQYHADESMQMMAIRHLIRISFSREAWYNDEFRTDTYEKKEDENEKNKTYEADNEEEQYEGEREYERYVCYCGYVADSGRYSRKIFFWQESENSISRDEFFGESSPTVEVQQEVPRIQKQRLDWDVECDGELSNKKFKKS</sequence>
<protein>
    <submittedName>
        <fullName evidence="2">Uncharacterized protein</fullName>
    </submittedName>
</protein>
<evidence type="ECO:0000313" key="3">
    <source>
        <dbReference type="Proteomes" id="UP000325440"/>
    </source>
</evidence>
<evidence type="ECO:0000256" key="1">
    <source>
        <dbReference type="SAM" id="MobiDB-lite"/>
    </source>
</evidence>
<feature type="region of interest" description="Disordered" evidence="1">
    <location>
        <begin position="80"/>
        <end position="100"/>
    </location>
</feature>
<dbReference type="EMBL" id="CABPRJ010001428">
    <property type="protein sequence ID" value="VVC35785.1"/>
    <property type="molecule type" value="Genomic_DNA"/>
</dbReference>
<feature type="compositionally biased region" description="Basic and acidic residues" evidence="1">
    <location>
        <begin position="80"/>
        <end position="93"/>
    </location>
</feature>
<dbReference type="Proteomes" id="UP000325440">
    <property type="component" value="Unassembled WGS sequence"/>
</dbReference>
<organism evidence="2 3">
    <name type="scientific">Cinara cedri</name>
    <dbReference type="NCBI Taxonomy" id="506608"/>
    <lineage>
        <taxon>Eukaryota</taxon>
        <taxon>Metazoa</taxon>
        <taxon>Ecdysozoa</taxon>
        <taxon>Arthropoda</taxon>
        <taxon>Hexapoda</taxon>
        <taxon>Insecta</taxon>
        <taxon>Pterygota</taxon>
        <taxon>Neoptera</taxon>
        <taxon>Paraneoptera</taxon>
        <taxon>Hemiptera</taxon>
        <taxon>Sternorrhyncha</taxon>
        <taxon>Aphidomorpha</taxon>
        <taxon>Aphidoidea</taxon>
        <taxon>Aphididae</taxon>
        <taxon>Lachninae</taxon>
        <taxon>Cinara</taxon>
    </lineage>
</organism>
<dbReference type="AlphaFoldDB" id="A0A5E4MZM8"/>